<reference evidence="6 7" key="1">
    <citation type="journal article" date="2013" name="Curr. Biol.">
        <title>The Genome of the Foraminiferan Reticulomyxa filosa.</title>
        <authorList>
            <person name="Glockner G."/>
            <person name="Hulsmann N."/>
            <person name="Schleicher M."/>
            <person name="Noegel A.A."/>
            <person name="Eichinger L."/>
            <person name="Gallinger C."/>
            <person name="Pawlowski J."/>
            <person name="Sierra R."/>
            <person name="Euteneuer U."/>
            <person name="Pillet L."/>
            <person name="Moustafa A."/>
            <person name="Platzer M."/>
            <person name="Groth M."/>
            <person name="Szafranski K."/>
            <person name="Schliwa M."/>
        </authorList>
    </citation>
    <scope>NUCLEOTIDE SEQUENCE [LARGE SCALE GENOMIC DNA]</scope>
</reference>
<keyword evidence="3 4" id="KW-0949">S-adenosyl-L-methionine</keyword>
<evidence type="ECO:0000256" key="2">
    <source>
        <dbReference type="ARBA" id="ARBA00022679"/>
    </source>
</evidence>
<dbReference type="PANTHER" id="PTHR46098:SF1">
    <property type="entry name" value="TRNA (CYTOSINE(38)-C(5))-METHYLTRANSFERASE"/>
    <property type="match status" value="1"/>
</dbReference>
<dbReference type="Pfam" id="PF00145">
    <property type="entry name" value="DNA_methylase"/>
    <property type="match status" value="1"/>
</dbReference>
<evidence type="ECO:0000256" key="5">
    <source>
        <dbReference type="RuleBase" id="RU000416"/>
    </source>
</evidence>
<dbReference type="InterPro" id="IPR050750">
    <property type="entry name" value="C5-MTase"/>
</dbReference>
<proteinExistence type="inferred from homology"/>
<evidence type="ECO:0000256" key="3">
    <source>
        <dbReference type="ARBA" id="ARBA00022691"/>
    </source>
</evidence>
<evidence type="ECO:0000313" key="6">
    <source>
        <dbReference type="EMBL" id="ETO31585.1"/>
    </source>
</evidence>
<dbReference type="InterPro" id="IPR029063">
    <property type="entry name" value="SAM-dependent_MTases_sf"/>
</dbReference>
<keyword evidence="2 4" id="KW-0808">Transferase</keyword>
<dbReference type="Gene3D" id="3.90.120.10">
    <property type="entry name" value="DNA Methylase, subunit A, domain 2"/>
    <property type="match status" value="1"/>
</dbReference>
<dbReference type="Gene3D" id="3.40.50.150">
    <property type="entry name" value="Vaccinia Virus protein VP39"/>
    <property type="match status" value="1"/>
</dbReference>
<evidence type="ECO:0000256" key="1">
    <source>
        <dbReference type="ARBA" id="ARBA00022603"/>
    </source>
</evidence>
<comment type="caution">
    <text evidence="6">The sequence shown here is derived from an EMBL/GenBank/DDBJ whole genome shotgun (WGS) entry which is preliminary data.</text>
</comment>
<dbReference type="GO" id="GO:0008168">
    <property type="term" value="F:methyltransferase activity"/>
    <property type="evidence" value="ECO:0007669"/>
    <property type="project" value="UniProtKB-KW"/>
</dbReference>
<dbReference type="AlphaFoldDB" id="X6NZ50"/>
<dbReference type="EMBL" id="ASPP01004829">
    <property type="protein sequence ID" value="ETO31585.1"/>
    <property type="molecule type" value="Genomic_DNA"/>
</dbReference>
<organism evidence="6 7">
    <name type="scientific">Reticulomyxa filosa</name>
    <dbReference type="NCBI Taxonomy" id="46433"/>
    <lineage>
        <taxon>Eukaryota</taxon>
        <taxon>Sar</taxon>
        <taxon>Rhizaria</taxon>
        <taxon>Retaria</taxon>
        <taxon>Foraminifera</taxon>
        <taxon>Monothalamids</taxon>
        <taxon>Reticulomyxidae</taxon>
        <taxon>Reticulomyxa</taxon>
    </lineage>
</organism>
<name>X6NZ50_RETFI</name>
<dbReference type="NCBIfam" id="TIGR00675">
    <property type="entry name" value="dcm"/>
    <property type="match status" value="1"/>
</dbReference>
<comment type="similarity">
    <text evidence="4 5">Belongs to the class I-like SAM-binding methyltransferase superfamily. C5-methyltransferase family.</text>
</comment>
<dbReference type="InterPro" id="IPR001525">
    <property type="entry name" value="C5_MeTfrase"/>
</dbReference>
<dbReference type="PROSITE" id="PS51679">
    <property type="entry name" value="SAM_MT_C5"/>
    <property type="match status" value="1"/>
</dbReference>
<dbReference type="PRINTS" id="PR00105">
    <property type="entry name" value="C5METTRFRASE"/>
</dbReference>
<keyword evidence="7" id="KW-1185">Reference proteome</keyword>
<dbReference type="Proteomes" id="UP000023152">
    <property type="component" value="Unassembled WGS sequence"/>
</dbReference>
<dbReference type="OrthoDB" id="414133at2759"/>
<feature type="active site" evidence="4">
    <location>
        <position position="79"/>
    </location>
</feature>
<dbReference type="SUPFAM" id="SSF53335">
    <property type="entry name" value="S-adenosyl-L-methionine-dependent methyltransferases"/>
    <property type="match status" value="1"/>
</dbReference>
<gene>
    <name evidence="6" type="ORF">RFI_05537</name>
</gene>
<dbReference type="PANTHER" id="PTHR46098">
    <property type="entry name" value="TRNA (CYTOSINE(38)-C(5))-METHYLTRANSFERASE"/>
    <property type="match status" value="1"/>
</dbReference>
<evidence type="ECO:0008006" key="8">
    <source>
        <dbReference type="Google" id="ProtNLM"/>
    </source>
</evidence>
<keyword evidence="1 4" id="KW-0489">Methyltransferase</keyword>
<evidence type="ECO:0000256" key="4">
    <source>
        <dbReference type="PROSITE-ProRule" id="PRU01016"/>
    </source>
</evidence>
<protein>
    <recommendedName>
        <fullName evidence="8">DNA (cytosine-5-)-methyltransferase</fullName>
    </recommendedName>
</protein>
<dbReference type="OMA" id="IDLACAN"/>
<evidence type="ECO:0000313" key="7">
    <source>
        <dbReference type="Proteomes" id="UP000023152"/>
    </source>
</evidence>
<accession>X6NZ50</accession>
<sequence>MAGEFRHLELYSGIGGFRCALSGVLSNVVSIAIDNNEKANETYHYNFNDVVPKRINIEHLTKDDIEKMELDLLTLSPPCQPYTRFGKQLGVSDNRSNSLHHVISLLSELDSKCLPGYILLENVVGFENSECCKAFIEMLLYRKYLFQIFILTPTQINIPNTRNRVYILAKREQHHKQTSLHFPLPVECQSMDLKWSQTLEWKQREQFLYRCVPIHVHMNKTTVTIGETLFLPHTGCTEIQVGIANEQIELPLQLWQQKFADYRFSIAALDSQNSECFTQHYGVHLKGTGSYFFCGESKLLRSSLKRTEPLMSANELPLVYAKGKELSQLCGQIRFFSPREMLCLMGFPTTYKLPPTLGTRSCYKLIGNSVNVSICKILLKHLLS</sequence>
<dbReference type="GO" id="GO:0032259">
    <property type="term" value="P:methylation"/>
    <property type="evidence" value="ECO:0007669"/>
    <property type="project" value="UniProtKB-KW"/>
</dbReference>